<dbReference type="EMBL" id="JBIBEG010000006">
    <property type="protein sequence ID" value="MFF5898792.1"/>
    <property type="molecule type" value="Genomic_DNA"/>
</dbReference>
<accession>A0ABW6XAN6</accession>
<reference evidence="2 3" key="1">
    <citation type="submission" date="2024-10" db="EMBL/GenBank/DDBJ databases">
        <title>The Natural Products Discovery Center: Release of the First 8490 Sequenced Strains for Exploring Actinobacteria Biosynthetic Diversity.</title>
        <authorList>
            <person name="Kalkreuter E."/>
            <person name="Kautsar S.A."/>
            <person name="Yang D."/>
            <person name="Bader C.D."/>
            <person name="Teijaro C.N."/>
            <person name="Fluegel L."/>
            <person name="Davis C.M."/>
            <person name="Simpson J.R."/>
            <person name="Lauterbach L."/>
            <person name="Steele A.D."/>
            <person name="Gui C."/>
            <person name="Meng S."/>
            <person name="Li G."/>
            <person name="Viehrig K."/>
            <person name="Ye F."/>
            <person name="Su P."/>
            <person name="Kiefer A.F."/>
            <person name="Nichols A."/>
            <person name="Cepeda A.J."/>
            <person name="Yan W."/>
            <person name="Fan B."/>
            <person name="Jiang Y."/>
            <person name="Adhikari A."/>
            <person name="Zheng C.-J."/>
            <person name="Schuster L."/>
            <person name="Cowan T.M."/>
            <person name="Smanski M.J."/>
            <person name="Chevrette M.G."/>
            <person name="De Carvalho L.P.S."/>
            <person name="Shen B."/>
        </authorList>
    </citation>
    <scope>NUCLEOTIDE SEQUENCE [LARGE SCALE GENOMIC DNA]</scope>
    <source>
        <strain evidence="2 3">NPDC012540</strain>
    </source>
</reference>
<keyword evidence="3" id="KW-1185">Reference proteome</keyword>
<comment type="caution">
    <text evidence="2">The sequence shown here is derived from an EMBL/GenBank/DDBJ whole genome shotgun (WGS) entry which is preliminary data.</text>
</comment>
<organism evidence="2 3">
    <name type="scientific">Streptomyces argenteolus</name>
    <dbReference type="NCBI Taxonomy" id="67274"/>
    <lineage>
        <taxon>Bacteria</taxon>
        <taxon>Bacillati</taxon>
        <taxon>Actinomycetota</taxon>
        <taxon>Actinomycetes</taxon>
        <taxon>Kitasatosporales</taxon>
        <taxon>Streptomycetaceae</taxon>
        <taxon>Streptomyces</taxon>
    </lineage>
</organism>
<feature type="region of interest" description="Disordered" evidence="1">
    <location>
        <begin position="15"/>
        <end position="40"/>
    </location>
</feature>
<dbReference type="RefSeq" id="WP_387905214.1">
    <property type="nucleotide sequence ID" value="NZ_JBIBEG010000006.1"/>
</dbReference>
<feature type="compositionally biased region" description="Low complexity" evidence="1">
    <location>
        <begin position="20"/>
        <end position="40"/>
    </location>
</feature>
<evidence type="ECO:0000313" key="3">
    <source>
        <dbReference type="Proteomes" id="UP001602322"/>
    </source>
</evidence>
<proteinExistence type="predicted"/>
<protein>
    <submittedName>
        <fullName evidence="2">Uncharacterized protein</fullName>
    </submittedName>
</protein>
<gene>
    <name evidence="2" type="ORF">ACFY8O_23125</name>
</gene>
<dbReference type="Proteomes" id="UP001602322">
    <property type="component" value="Unassembled WGS sequence"/>
</dbReference>
<name>A0ABW6XAN6_9ACTN</name>
<evidence type="ECO:0000313" key="2">
    <source>
        <dbReference type="EMBL" id="MFF5898792.1"/>
    </source>
</evidence>
<sequence length="40" mass="4530">MKHAEYWDISSPYNLPASGARLTTRPATRTTRPATRTTRP</sequence>
<evidence type="ECO:0000256" key="1">
    <source>
        <dbReference type="SAM" id="MobiDB-lite"/>
    </source>
</evidence>